<name>A0A158CZI0_9BURK</name>
<comment type="caution">
    <text evidence="1">The sequence shown here is derived from an EMBL/GenBank/DDBJ whole genome shotgun (WGS) entry which is preliminary data.</text>
</comment>
<proteinExistence type="predicted"/>
<keyword evidence="2" id="KW-1185">Reference proteome</keyword>
<evidence type="ECO:0000313" key="1">
    <source>
        <dbReference type="EMBL" id="SAK87017.1"/>
    </source>
</evidence>
<dbReference type="OrthoDB" id="9809751at2"/>
<dbReference type="RefSeq" id="WP_062608088.1">
    <property type="nucleotide sequence ID" value="NZ_FCOX02000025.1"/>
</dbReference>
<protein>
    <submittedName>
        <fullName evidence="1">Uncharacterized protein</fullName>
    </submittedName>
</protein>
<dbReference type="EMBL" id="FCOX02000025">
    <property type="protein sequence ID" value="SAK87017.1"/>
    <property type="molecule type" value="Genomic_DNA"/>
</dbReference>
<organism evidence="1 2">
    <name type="scientific">Caballeronia calidae</name>
    <dbReference type="NCBI Taxonomy" id="1777139"/>
    <lineage>
        <taxon>Bacteria</taxon>
        <taxon>Pseudomonadati</taxon>
        <taxon>Pseudomonadota</taxon>
        <taxon>Betaproteobacteria</taxon>
        <taxon>Burkholderiales</taxon>
        <taxon>Burkholderiaceae</taxon>
        <taxon>Caballeronia</taxon>
    </lineage>
</organism>
<gene>
    <name evidence="1" type="ORF">AWB78_04495</name>
</gene>
<sequence length="246" mass="26987">MSDSIVSKGLGNIVGHDVDAAVTAPIAVRSDIPEGPVVFTPTRQYYCDGRLLAYEITDAQAFWTLLRQAKAEHGDRGATVLLPAVEHFRNRRLFVSHDGMAVFALGNTEDTRGYLSSVCKSPKYPGSMARLLQLAIREGANHLFCFDTCLTAYYCRLGFRPVCRVSFETFGAPCDWNREAYREYGPAGKSGCPDVNYFCYDPCQPLSCAAGSIDVAFVSTDIPYASSLQQAKEILKGEVDKVVALQ</sequence>
<dbReference type="AlphaFoldDB" id="A0A158CZI0"/>
<dbReference type="Proteomes" id="UP000071859">
    <property type="component" value="Unassembled WGS sequence"/>
</dbReference>
<evidence type="ECO:0000313" key="2">
    <source>
        <dbReference type="Proteomes" id="UP000071859"/>
    </source>
</evidence>
<reference evidence="1" key="1">
    <citation type="submission" date="2016-01" db="EMBL/GenBank/DDBJ databases">
        <authorList>
            <person name="Peeters C."/>
        </authorList>
    </citation>
    <scope>NUCLEOTIDE SEQUENCE</scope>
    <source>
        <strain evidence="1">LMG 29321</strain>
    </source>
</reference>
<accession>A0A158CZI0</accession>